<feature type="transmembrane region" description="Helical" evidence="1">
    <location>
        <begin position="65"/>
        <end position="85"/>
    </location>
</feature>
<evidence type="ECO:0000313" key="2">
    <source>
        <dbReference type="EMBL" id="OMI07153.1"/>
    </source>
</evidence>
<dbReference type="OrthoDB" id="3190532at2"/>
<feature type="transmembrane region" description="Helical" evidence="1">
    <location>
        <begin position="151"/>
        <end position="169"/>
    </location>
</feature>
<dbReference type="RefSeq" id="WP_076759797.1">
    <property type="nucleotide sequence ID" value="NZ_CP133085.1"/>
</dbReference>
<gene>
    <name evidence="2" type="ORF">BW143_08185</name>
</gene>
<keyword evidence="1" id="KW-0812">Transmembrane</keyword>
<feature type="transmembrane region" description="Helical" evidence="1">
    <location>
        <begin position="110"/>
        <end position="131"/>
    </location>
</feature>
<feature type="transmembrane region" description="Helical" evidence="1">
    <location>
        <begin position="176"/>
        <end position="200"/>
    </location>
</feature>
<organism evidence="2 3">
    <name type="scientific">Bacillus swezeyi</name>
    <dbReference type="NCBI Taxonomy" id="1925020"/>
    <lineage>
        <taxon>Bacteria</taxon>
        <taxon>Bacillati</taxon>
        <taxon>Bacillota</taxon>
        <taxon>Bacilli</taxon>
        <taxon>Bacillales</taxon>
        <taxon>Bacillaceae</taxon>
        <taxon>Bacillus</taxon>
    </lineage>
</organism>
<protein>
    <submittedName>
        <fullName evidence="2">MrsG</fullName>
    </submittedName>
</protein>
<feature type="transmembrane region" description="Helical" evidence="1">
    <location>
        <begin position="224"/>
        <end position="246"/>
    </location>
</feature>
<keyword evidence="1" id="KW-1133">Transmembrane helix</keyword>
<accession>A0A1R1S1L6</accession>
<dbReference type="GeneID" id="92792074"/>
<sequence length="252" mass="28314">MRQVLRGESLKLRRSSLFIVVILVPLVVLAYELLNLTYRGEYVQKQAEMFKASSMWQYMLFDNSMLFGLGFPLAVTIIASIIANIEHQTNSWKQTLSLPISKVRIYLSKYIWLFNSLLLTTTLFAIGMVVLGKALGFEEPIPWGLLFGDSYVMLLTALPIMSFQLWLSITFKNQAFSILIGTVSSIVGLFLAAGITTRWFPLAYPSQSSTIILQYEGLGINPDLSAFVVINVFVGLMLLIVGALHFKKRDVL</sequence>
<keyword evidence="3" id="KW-1185">Reference proteome</keyword>
<dbReference type="AlphaFoldDB" id="A0A1R1QR78"/>
<reference evidence="2 3" key="1">
    <citation type="submission" date="2017-01" db="EMBL/GenBank/DDBJ databases">
        <title>Bacillus phylogenomics.</title>
        <authorList>
            <person name="Dunlap C."/>
        </authorList>
    </citation>
    <scope>NUCLEOTIDE SEQUENCE [LARGE SCALE GENOMIC DNA]</scope>
    <source>
        <strain evidence="2 3">NRRL B-41282</strain>
    </source>
</reference>
<comment type="caution">
    <text evidence="2">The sequence shown here is derived from an EMBL/GenBank/DDBJ whole genome shotgun (WGS) entry which is preliminary data.</text>
</comment>
<dbReference type="PANTHER" id="PTHR37305">
    <property type="entry name" value="INTEGRAL MEMBRANE PROTEIN-RELATED"/>
    <property type="match status" value="1"/>
</dbReference>
<evidence type="ECO:0000313" key="3">
    <source>
        <dbReference type="Proteomes" id="UP000187367"/>
    </source>
</evidence>
<keyword evidence="1" id="KW-0472">Membrane</keyword>
<dbReference type="Proteomes" id="UP000187367">
    <property type="component" value="Unassembled WGS sequence"/>
</dbReference>
<feature type="transmembrane region" description="Helical" evidence="1">
    <location>
        <begin position="12"/>
        <end position="31"/>
    </location>
</feature>
<dbReference type="CDD" id="cd21809">
    <property type="entry name" value="ABC-2_lan_permease-like"/>
    <property type="match status" value="1"/>
</dbReference>
<name>A0A1R1QR78_9BACI</name>
<dbReference type="Pfam" id="PF12730">
    <property type="entry name" value="ABC2_membrane_4"/>
    <property type="match status" value="1"/>
</dbReference>
<dbReference type="PANTHER" id="PTHR37305:SF1">
    <property type="entry name" value="MEMBRANE PROTEIN"/>
    <property type="match status" value="1"/>
</dbReference>
<evidence type="ECO:0000256" key="1">
    <source>
        <dbReference type="SAM" id="Phobius"/>
    </source>
</evidence>
<proteinExistence type="predicted"/>
<dbReference type="EMBL" id="MTJL01000011">
    <property type="protein sequence ID" value="OMI07153.1"/>
    <property type="molecule type" value="Genomic_DNA"/>
</dbReference>
<accession>A0A1R1QR78</accession>